<evidence type="ECO:0000256" key="1">
    <source>
        <dbReference type="SAM" id="MobiDB-lite"/>
    </source>
</evidence>
<proteinExistence type="predicted"/>
<sequence>MDNVVMAMTMFGVQVSPADRASGPGLGLALLAFLQARFPAVVAPAAVLTAASSITPAPASAAPVITTSAVGPTAVAAVPTVAAPDVATPATALVVQSDNVNDFPDFEIDPDTCDSEGAFVPSAPSGSNLSTAEKGKLPVYPGN</sequence>
<evidence type="ECO:0000313" key="3">
    <source>
        <dbReference type="Proteomes" id="UP000012065"/>
    </source>
</evidence>
<dbReference type="AlphaFoldDB" id="M5CGJ4"/>
<evidence type="ECO:0000313" key="2">
    <source>
        <dbReference type="EMBL" id="CCO36222.1"/>
    </source>
</evidence>
<organism evidence="2 3">
    <name type="scientific">Thanatephorus cucumeris (strain AG1-IB / isolate 7/3/14)</name>
    <name type="common">Lettuce bottom rot fungus</name>
    <name type="synonym">Rhizoctonia solani</name>
    <dbReference type="NCBI Taxonomy" id="1108050"/>
    <lineage>
        <taxon>Eukaryota</taxon>
        <taxon>Fungi</taxon>
        <taxon>Dikarya</taxon>
        <taxon>Basidiomycota</taxon>
        <taxon>Agaricomycotina</taxon>
        <taxon>Agaricomycetes</taxon>
        <taxon>Cantharellales</taxon>
        <taxon>Ceratobasidiaceae</taxon>
        <taxon>Rhizoctonia</taxon>
        <taxon>Rhizoctonia solani AG-1</taxon>
    </lineage>
</organism>
<name>M5CGJ4_THACB</name>
<protein>
    <submittedName>
        <fullName evidence="2">Uncharacterized protein</fullName>
    </submittedName>
</protein>
<gene>
    <name evidence="2" type="ORF">BN14_10352</name>
</gene>
<accession>M5CGJ4</accession>
<dbReference type="HOGENOM" id="CLU_1807549_0_0_1"/>
<dbReference type="Proteomes" id="UP000012065">
    <property type="component" value="Unassembled WGS sequence"/>
</dbReference>
<feature type="region of interest" description="Disordered" evidence="1">
    <location>
        <begin position="114"/>
        <end position="143"/>
    </location>
</feature>
<reference evidence="2 3" key="1">
    <citation type="journal article" date="2013" name="J. Biotechnol.">
        <title>Establishment and interpretation of the genome sequence of the phytopathogenic fungus Rhizoctonia solani AG1-IB isolate 7/3/14.</title>
        <authorList>
            <person name="Wibberg D.W."/>
            <person name="Jelonek L.J."/>
            <person name="Rupp O.R."/>
            <person name="Hennig M.H."/>
            <person name="Eikmeyer F.E."/>
            <person name="Goesmann A.G."/>
            <person name="Hartmann A.H."/>
            <person name="Borriss R.B."/>
            <person name="Grosch R.G."/>
            <person name="Puehler A.P."/>
            <person name="Schlueter A.S."/>
        </authorList>
    </citation>
    <scope>NUCLEOTIDE SEQUENCE [LARGE SCALE GENOMIC DNA]</scope>
    <source>
        <strain evidence="3">AG1-IB / isolate 7/3/14</strain>
    </source>
</reference>
<comment type="caution">
    <text evidence="2">The sequence shown here is derived from an EMBL/GenBank/DDBJ whole genome shotgun (WGS) entry which is preliminary data.</text>
</comment>
<dbReference type="EMBL" id="CAOJ01015684">
    <property type="protein sequence ID" value="CCO36222.1"/>
    <property type="molecule type" value="Genomic_DNA"/>
</dbReference>